<protein>
    <submittedName>
        <fullName evidence="5">Pirin family protein</fullName>
    </submittedName>
</protein>
<dbReference type="InterPro" id="IPR012093">
    <property type="entry name" value="Pirin"/>
</dbReference>
<dbReference type="InterPro" id="IPR014710">
    <property type="entry name" value="RmlC-like_jellyroll"/>
</dbReference>
<gene>
    <name evidence="5" type="ORF">EBB45_12405</name>
</gene>
<dbReference type="Gene3D" id="2.60.120.10">
    <property type="entry name" value="Jelly Rolls"/>
    <property type="match status" value="2"/>
</dbReference>
<dbReference type="InterPro" id="IPR003829">
    <property type="entry name" value="Pirin_N_dom"/>
</dbReference>
<dbReference type="SUPFAM" id="SSF51182">
    <property type="entry name" value="RmlC-like cupins"/>
    <property type="match status" value="1"/>
</dbReference>
<dbReference type="AlphaFoldDB" id="A0A3N9UCX1"/>
<keyword evidence="6" id="KW-1185">Reference proteome</keyword>
<evidence type="ECO:0000259" key="4">
    <source>
        <dbReference type="Pfam" id="PF05726"/>
    </source>
</evidence>
<dbReference type="InterPro" id="IPR011051">
    <property type="entry name" value="RmlC_Cupin_sf"/>
</dbReference>
<dbReference type="PANTHER" id="PTHR13903:SF8">
    <property type="entry name" value="PIRIN"/>
    <property type="match status" value="1"/>
</dbReference>
<evidence type="ECO:0000313" key="5">
    <source>
        <dbReference type="EMBL" id="RQW74157.1"/>
    </source>
</evidence>
<dbReference type="Pfam" id="PF02678">
    <property type="entry name" value="Pirin"/>
    <property type="match status" value="1"/>
</dbReference>
<comment type="caution">
    <text evidence="5">The sequence shown here is derived from an EMBL/GenBank/DDBJ whole genome shotgun (WGS) entry which is preliminary data.</text>
</comment>
<organism evidence="5 6">
    <name type="scientific">Lysinibacillus composti</name>
    <dbReference type="NCBI Taxonomy" id="720633"/>
    <lineage>
        <taxon>Bacteria</taxon>
        <taxon>Bacillati</taxon>
        <taxon>Bacillota</taxon>
        <taxon>Bacilli</taxon>
        <taxon>Bacillales</taxon>
        <taxon>Bacillaceae</taxon>
        <taxon>Lysinibacillus</taxon>
    </lineage>
</organism>
<evidence type="ECO:0000256" key="1">
    <source>
        <dbReference type="ARBA" id="ARBA00008416"/>
    </source>
</evidence>
<evidence type="ECO:0000313" key="6">
    <source>
        <dbReference type="Proteomes" id="UP000274033"/>
    </source>
</evidence>
<evidence type="ECO:0000256" key="2">
    <source>
        <dbReference type="RuleBase" id="RU003457"/>
    </source>
</evidence>
<feature type="domain" description="Pirin N-terminal" evidence="3">
    <location>
        <begin position="66"/>
        <end position="141"/>
    </location>
</feature>
<comment type="similarity">
    <text evidence="1 2">Belongs to the pirin family.</text>
</comment>
<dbReference type="Pfam" id="PF05726">
    <property type="entry name" value="Pirin_C"/>
    <property type="match status" value="1"/>
</dbReference>
<evidence type="ECO:0000259" key="3">
    <source>
        <dbReference type="Pfam" id="PF02678"/>
    </source>
</evidence>
<reference evidence="5 6" key="1">
    <citation type="journal article" date="2013" name="J. Microbiol.">
        <title>Lysinibacillus chungkukjangi sp. nov., isolated from Chungkukjang, Korean fermented soybean food.</title>
        <authorList>
            <person name="Kim S.J."/>
            <person name="Jang Y.H."/>
            <person name="Hamada M."/>
            <person name="Ahn J.H."/>
            <person name="Weon H.Y."/>
            <person name="Suzuki K."/>
            <person name="Whang K.S."/>
            <person name="Kwon S.W."/>
        </authorList>
    </citation>
    <scope>NUCLEOTIDE SEQUENCE [LARGE SCALE GENOMIC DNA]</scope>
    <source>
        <strain evidence="5 6">MCCC 1A12701</strain>
    </source>
</reference>
<dbReference type="PANTHER" id="PTHR13903">
    <property type="entry name" value="PIRIN-RELATED"/>
    <property type="match status" value="1"/>
</dbReference>
<name>A0A3N9UCX1_9BACI</name>
<feature type="domain" description="Pirin C-terminal" evidence="4">
    <location>
        <begin position="210"/>
        <end position="310"/>
    </location>
</feature>
<accession>A0A3N9UCX1</accession>
<dbReference type="RefSeq" id="WP_124765171.1">
    <property type="nucleotide sequence ID" value="NZ_JAFBDY010000010.1"/>
</dbReference>
<dbReference type="EMBL" id="RRCT01000011">
    <property type="protein sequence ID" value="RQW74157.1"/>
    <property type="molecule type" value="Genomic_DNA"/>
</dbReference>
<dbReference type="InterPro" id="IPR008778">
    <property type="entry name" value="Pirin_C_dom"/>
</dbReference>
<proteinExistence type="inferred from homology"/>
<sequence>MTTNKILGKQHLGFQWQTEDPFLITVYHKDLYPTGNEEQGVDPKYLVGRNLGEDFELRDGFRMYHGDSVPGFQAHPHKGFETVTVVQEGFVDHFDSTGAKGRYGNGDVQWLTTGSGCQHTEMFPLVYSDKPNPLELFQIWLNLPAKGKSAKPEYQMLWAEDVPVIEQESVNGGKSTVRVIAGRLNGKESLEPNSASWAKDPNHHVGIYLIRMEPEAAFTLPTVSETLNRNLYFYEGDTIEIDGEAIASLNRVKLAGDQEVNITNGSKESYLLVLEGEPINEPVVQQGPFVMNSREEIFAAFQEYQQTRFGGWPWGRYDPVNERDAGRFAQHSDGRIEKR</sequence>
<dbReference type="OrthoDB" id="321327at2"/>
<dbReference type="Proteomes" id="UP000274033">
    <property type="component" value="Unassembled WGS sequence"/>
</dbReference>